<evidence type="ECO:0000313" key="2">
    <source>
        <dbReference type="EMBL" id="KAL1530439.1"/>
    </source>
</evidence>
<dbReference type="EMBL" id="JBGBPQ010000001">
    <property type="protein sequence ID" value="KAL1530439.1"/>
    <property type="molecule type" value="Genomic_DNA"/>
</dbReference>
<evidence type="ECO:0000313" key="3">
    <source>
        <dbReference type="Proteomes" id="UP001515480"/>
    </source>
</evidence>
<proteinExistence type="predicted"/>
<dbReference type="PANTHER" id="PTHR46601">
    <property type="entry name" value="ULP_PROTEASE DOMAIN-CONTAINING PROTEIN"/>
    <property type="match status" value="1"/>
</dbReference>
<keyword evidence="3" id="KW-1185">Reference proteome</keyword>
<accession>A0AB34KD59</accession>
<name>A0AB34KD59_PRYPA</name>
<feature type="compositionally biased region" description="Pro residues" evidence="1">
    <location>
        <begin position="353"/>
        <end position="364"/>
    </location>
</feature>
<protein>
    <submittedName>
        <fullName evidence="2">Uncharacterized protein</fullName>
    </submittedName>
</protein>
<sequence>MSEPACSHCKDLKLFRVCECKDQADLPPIKCQIWEKIDYTCKDGTVKQKSDFVPRELPFTEFEAALIKYWGKFMLHHDVGKWQDDETSYLKLHIGRGTTFEIQDFGENYHIERKREHQTFYFCEIGVTLYGVMLRINVEDLSDEYLGAGAKLKLLEFFRELNKPPIVLLAHVIVSEDLSHDNAFVQHVNSKVIWPWLQKVTAPGTIKQRILCTDGAPSQYKLADQILWVSKQGAPDSDSTPKVRHIFRGTAHGKDDSDPELGHHKNAADRYQLRAGEGEVAKLFTPHDFFKFASEQMRVLQRDFYSRKGVGIYRREFHWIPNHGRESVNRRIPGTLKYPKTAFPKPLGASPSPLSPTPPLRAQR</sequence>
<dbReference type="PANTHER" id="PTHR46601:SF1">
    <property type="entry name" value="ADF-H DOMAIN-CONTAINING PROTEIN"/>
    <property type="match status" value="1"/>
</dbReference>
<comment type="caution">
    <text evidence="2">The sequence shown here is derived from an EMBL/GenBank/DDBJ whole genome shotgun (WGS) entry which is preliminary data.</text>
</comment>
<organism evidence="2 3">
    <name type="scientific">Prymnesium parvum</name>
    <name type="common">Toxic golden alga</name>
    <dbReference type="NCBI Taxonomy" id="97485"/>
    <lineage>
        <taxon>Eukaryota</taxon>
        <taxon>Haptista</taxon>
        <taxon>Haptophyta</taxon>
        <taxon>Prymnesiophyceae</taxon>
        <taxon>Prymnesiales</taxon>
        <taxon>Prymnesiaceae</taxon>
        <taxon>Prymnesium</taxon>
    </lineage>
</organism>
<dbReference type="AlphaFoldDB" id="A0AB34KD59"/>
<dbReference type="Proteomes" id="UP001515480">
    <property type="component" value="Unassembled WGS sequence"/>
</dbReference>
<feature type="region of interest" description="Disordered" evidence="1">
    <location>
        <begin position="341"/>
        <end position="364"/>
    </location>
</feature>
<evidence type="ECO:0000256" key="1">
    <source>
        <dbReference type="SAM" id="MobiDB-lite"/>
    </source>
</evidence>
<gene>
    <name evidence="2" type="ORF">AB1Y20_001344</name>
</gene>
<reference evidence="2 3" key="1">
    <citation type="journal article" date="2024" name="Science">
        <title>Giant polyketide synthase enzymes in the biosynthesis of giant marine polyether toxins.</title>
        <authorList>
            <person name="Fallon T.R."/>
            <person name="Shende V.V."/>
            <person name="Wierzbicki I.H."/>
            <person name="Pendleton A.L."/>
            <person name="Watervoot N.F."/>
            <person name="Auber R.P."/>
            <person name="Gonzalez D.J."/>
            <person name="Wisecaver J.H."/>
            <person name="Moore B.S."/>
        </authorList>
    </citation>
    <scope>NUCLEOTIDE SEQUENCE [LARGE SCALE GENOMIC DNA]</scope>
    <source>
        <strain evidence="2 3">12B1</strain>
    </source>
</reference>